<dbReference type="RefSeq" id="WP_175506157.1">
    <property type="nucleotide sequence ID" value="NZ_CP054841.1"/>
</dbReference>
<proteinExistence type="predicted"/>
<dbReference type="EMBL" id="CP054841">
    <property type="protein sequence ID" value="QKV55368.1"/>
    <property type="molecule type" value="Genomic_DNA"/>
</dbReference>
<geneLocation type="plasmid" evidence="2 3">
    <name>unnamed1</name>
</geneLocation>
<dbReference type="AlphaFoldDB" id="A0A6N1X973"/>
<keyword evidence="2" id="KW-0614">Plasmid</keyword>
<feature type="domain" description="CobQ/CobB/MinD/ParA nucleotide binding" evidence="1">
    <location>
        <begin position="8"/>
        <end position="47"/>
    </location>
</feature>
<dbReference type="InterPro" id="IPR002586">
    <property type="entry name" value="CobQ/CobB/MinD/ParA_Nub-bd_dom"/>
</dbReference>
<organism evidence="2 3">
    <name type="scientific">Comamonas antarctica</name>
    <dbReference type="NCBI Taxonomy" id="2743470"/>
    <lineage>
        <taxon>Bacteria</taxon>
        <taxon>Pseudomonadati</taxon>
        <taxon>Pseudomonadota</taxon>
        <taxon>Betaproteobacteria</taxon>
        <taxon>Burkholderiales</taxon>
        <taxon>Comamonadaceae</taxon>
        <taxon>Comamonas</taxon>
    </lineage>
</organism>
<dbReference type="Gene3D" id="3.40.50.300">
    <property type="entry name" value="P-loop containing nucleotide triphosphate hydrolases"/>
    <property type="match status" value="1"/>
</dbReference>
<dbReference type="Proteomes" id="UP000509579">
    <property type="component" value="Plasmid unnamed1"/>
</dbReference>
<dbReference type="Pfam" id="PF01656">
    <property type="entry name" value="CbiA"/>
    <property type="match status" value="1"/>
</dbReference>
<reference evidence="2 3" key="1">
    <citation type="submission" date="2020-06" db="EMBL/GenBank/DDBJ databases">
        <title>Acidovorax antarctica sp. nov., isolated from Corinth ice sheet soil, Antarctic Fields Peninsula.</title>
        <authorList>
            <person name="Xu Q."/>
            <person name="Peng F."/>
        </authorList>
    </citation>
    <scope>NUCLEOTIDE SEQUENCE [LARGE SCALE GENOMIC DNA]</scope>
    <source>
        <strain evidence="2 3">16-35-5</strain>
        <plasmid evidence="2 3">unnamed1</plasmid>
    </source>
</reference>
<protein>
    <submittedName>
        <fullName evidence="2">Conjugal transfer protein TraL</fullName>
    </submittedName>
</protein>
<name>A0A6N1X973_9BURK</name>
<dbReference type="SUPFAM" id="SSF52540">
    <property type="entry name" value="P-loop containing nucleoside triphosphate hydrolases"/>
    <property type="match status" value="1"/>
</dbReference>
<gene>
    <name evidence="2" type="ORF">HUK68_20820</name>
</gene>
<evidence type="ECO:0000313" key="2">
    <source>
        <dbReference type="EMBL" id="QKV55368.1"/>
    </source>
</evidence>
<sequence>MTQVHCVLHAKGGVGKSLVAALLAQYLVHAGAEPLCIDADPLHATLARYAGLAVHPLPWHAGNALDARAFDTLLQWAGEATQPVVIDTSASIHLPLRHYLASARAQPRLARMRHGWVLHTVVPGGPAFLESVNGLTQLLADWPEGTRCVLWLNPYWGALAHAGQGIEALAAYRAQRQRIAALLHLPALRPQTDGRALAALLARHMTFAQALATPAFGILERQRLRQLQRALFAQLDMAMVR</sequence>
<evidence type="ECO:0000313" key="3">
    <source>
        <dbReference type="Proteomes" id="UP000509579"/>
    </source>
</evidence>
<dbReference type="InterPro" id="IPR027417">
    <property type="entry name" value="P-loop_NTPase"/>
</dbReference>
<evidence type="ECO:0000259" key="1">
    <source>
        <dbReference type="Pfam" id="PF01656"/>
    </source>
</evidence>
<accession>A0A6N1X973</accession>
<keyword evidence="3" id="KW-1185">Reference proteome</keyword>
<dbReference type="KEGG" id="aant:HUK68_20820"/>